<protein>
    <submittedName>
        <fullName evidence="1">Uncharacterized protein</fullName>
    </submittedName>
</protein>
<dbReference type="RefSeq" id="WP_141355048.1">
    <property type="nucleotide sequence ID" value="NZ_BJNV01000119.1"/>
</dbReference>
<gene>
    <name evidence="1" type="ORF">ZRA01_38120</name>
</gene>
<dbReference type="AlphaFoldDB" id="A0A4Y4D1C6"/>
<accession>A0A4Y4D1C6</accession>
<reference evidence="1 2" key="1">
    <citation type="submission" date="2019-06" db="EMBL/GenBank/DDBJ databases">
        <title>Whole genome shotgun sequence of Zoogloea ramigera NBRC 15342.</title>
        <authorList>
            <person name="Hosoyama A."/>
            <person name="Uohara A."/>
            <person name="Ohji S."/>
            <person name="Ichikawa N."/>
        </authorList>
    </citation>
    <scope>NUCLEOTIDE SEQUENCE [LARGE SCALE GENOMIC DNA]</scope>
    <source>
        <strain evidence="1 2">NBRC 15342</strain>
    </source>
</reference>
<keyword evidence="2" id="KW-1185">Reference proteome</keyword>
<dbReference type="Proteomes" id="UP000318422">
    <property type="component" value="Unassembled WGS sequence"/>
</dbReference>
<evidence type="ECO:0000313" key="2">
    <source>
        <dbReference type="Proteomes" id="UP000318422"/>
    </source>
</evidence>
<organism evidence="1 2">
    <name type="scientific">Zoogloea ramigera</name>
    <dbReference type="NCBI Taxonomy" id="350"/>
    <lineage>
        <taxon>Bacteria</taxon>
        <taxon>Pseudomonadati</taxon>
        <taxon>Pseudomonadota</taxon>
        <taxon>Betaproteobacteria</taxon>
        <taxon>Rhodocyclales</taxon>
        <taxon>Zoogloeaceae</taxon>
        <taxon>Zoogloea</taxon>
    </lineage>
</organism>
<evidence type="ECO:0000313" key="1">
    <source>
        <dbReference type="EMBL" id="GEC97739.1"/>
    </source>
</evidence>
<sequence>MKAPLLIQIEGDTHTARAFPNYAAFLQHVERQEARAKANGAKTWHAQAMRQARKTDVLVIYRGNQPVPVPTLRQVRAIVKAYREGAR</sequence>
<dbReference type="EMBL" id="BJNV01000119">
    <property type="protein sequence ID" value="GEC97739.1"/>
    <property type="molecule type" value="Genomic_DNA"/>
</dbReference>
<proteinExistence type="predicted"/>
<name>A0A4Y4D1C6_ZOORA</name>
<comment type="caution">
    <text evidence="1">The sequence shown here is derived from an EMBL/GenBank/DDBJ whole genome shotgun (WGS) entry which is preliminary data.</text>
</comment>